<proteinExistence type="predicted"/>
<dbReference type="CDD" id="cd18791">
    <property type="entry name" value="SF2_C_RHA"/>
    <property type="match status" value="1"/>
</dbReference>
<organism evidence="7 8">
    <name type="scientific">Alternaria arborescens</name>
    <dbReference type="NCBI Taxonomy" id="156630"/>
    <lineage>
        <taxon>Eukaryota</taxon>
        <taxon>Fungi</taxon>
        <taxon>Dikarya</taxon>
        <taxon>Ascomycota</taxon>
        <taxon>Pezizomycotina</taxon>
        <taxon>Dothideomycetes</taxon>
        <taxon>Pleosporomycetidae</taxon>
        <taxon>Pleosporales</taxon>
        <taxon>Pleosporineae</taxon>
        <taxon>Pleosporaceae</taxon>
        <taxon>Alternaria</taxon>
        <taxon>Alternaria sect. Alternaria</taxon>
    </lineage>
</organism>
<dbReference type="InterPro" id="IPR003593">
    <property type="entry name" value="AAA+_ATPase"/>
</dbReference>
<dbReference type="EMBL" id="PEJP01000018">
    <property type="protein sequence ID" value="RYO65352.1"/>
    <property type="molecule type" value="Genomic_DNA"/>
</dbReference>
<dbReference type="CDD" id="cd17917">
    <property type="entry name" value="DEXHc_RHA-like"/>
    <property type="match status" value="1"/>
</dbReference>
<name>A0A4Q4S6D1_9PLEO</name>
<dbReference type="SMART" id="SM00847">
    <property type="entry name" value="HA2"/>
    <property type="match status" value="1"/>
</dbReference>
<reference evidence="8" key="1">
    <citation type="journal article" date="2019" name="bioRxiv">
        <title>Genomics, evolutionary history and diagnostics of the Alternaria alternata species group including apple and Asian pear pathotypes.</title>
        <authorList>
            <person name="Armitage A.D."/>
            <person name="Cockerton H.M."/>
            <person name="Sreenivasaprasad S."/>
            <person name="Woodhall J.W."/>
            <person name="Lane C.R."/>
            <person name="Harrison R.J."/>
            <person name="Clarkson J.P."/>
        </authorList>
    </citation>
    <scope>NUCLEOTIDE SEQUENCE [LARGE SCALE GENOMIC DNA]</scope>
    <source>
        <strain evidence="8">RGR 97.0016</strain>
    </source>
</reference>
<dbReference type="Gene3D" id="3.40.50.300">
    <property type="entry name" value="P-loop containing nucleotide triphosphate hydrolases"/>
    <property type="match status" value="2"/>
</dbReference>
<evidence type="ECO:0000259" key="5">
    <source>
        <dbReference type="PROSITE" id="PS51192"/>
    </source>
</evidence>
<dbReference type="InterPro" id="IPR027417">
    <property type="entry name" value="P-loop_NTPase"/>
</dbReference>
<dbReference type="PROSITE" id="PS51194">
    <property type="entry name" value="HELICASE_CTER"/>
    <property type="match status" value="1"/>
</dbReference>
<comment type="caution">
    <text evidence="7">The sequence shown here is derived from an EMBL/GenBank/DDBJ whole genome shotgun (WGS) entry which is preliminary data.</text>
</comment>
<keyword evidence="3 7" id="KW-0347">Helicase</keyword>
<dbReference type="GO" id="GO:0005524">
    <property type="term" value="F:ATP binding"/>
    <property type="evidence" value="ECO:0007669"/>
    <property type="project" value="UniProtKB-KW"/>
</dbReference>
<feature type="domain" description="Helicase C-terminal" evidence="6">
    <location>
        <begin position="224"/>
        <end position="413"/>
    </location>
</feature>
<dbReference type="PANTHER" id="PTHR18934:SF99">
    <property type="entry name" value="ATP-DEPENDENT RNA HELICASE DHX37-RELATED"/>
    <property type="match status" value="1"/>
</dbReference>
<dbReference type="GO" id="GO:0004386">
    <property type="term" value="F:helicase activity"/>
    <property type="evidence" value="ECO:0007669"/>
    <property type="project" value="UniProtKB-KW"/>
</dbReference>
<evidence type="ECO:0000256" key="1">
    <source>
        <dbReference type="ARBA" id="ARBA00022741"/>
    </source>
</evidence>
<dbReference type="Pfam" id="PF00271">
    <property type="entry name" value="Helicase_C"/>
    <property type="match status" value="1"/>
</dbReference>
<evidence type="ECO:0000313" key="7">
    <source>
        <dbReference type="EMBL" id="RYO65352.1"/>
    </source>
</evidence>
<accession>A0A4Q4S6D1</accession>
<dbReference type="PROSITE" id="PS51192">
    <property type="entry name" value="HELICASE_ATP_BIND_1"/>
    <property type="match status" value="1"/>
</dbReference>
<dbReference type="InterPro" id="IPR007502">
    <property type="entry name" value="Helicase-assoc_dom"/>
</dbReference>
<keyword evidence="8" id="KW-1185">Reference proteome</keyword>
<dbReference type="AlphaFoldDB" id="A0A4Q4S6D1"/>
<evidence type="ECO:0000256" key="3">
    <source>
        <dbReference type="ARBA" id="ARBA00022806"/>
    </source>
</evidence>
<dbReference type="SMART" id="SM00382">
    <property type="entry name" value="AAA"/>
    <property type="match status" value="1"/>
</dbReference>
<keyword evidence="2" id="KW-0378">Hydrolase</keyword>
<sequence>MSSAAINHYTGEQFSENYYAQRKLADRLPVSQHKSAISDAVDNNDVVVLVGETGSGKSTQVPQMLLESNIVVKHGKKVVVTQPRQLAAQKVAERIAEELDVRLGSTVGVRYRGVNNTTANVTCLEIVTDGTLLALAKSDPALSEYGVVIIDEAHQHTMATDLLLGLLQNLAGKNGLKIIIMSATMDAQTFINFFPRSTLVEVPGREFKVHIKYTADPPQGEDQDLEILVDTILQTHLMGQRGNILVFVSGVRMINKVIQRVEDALKEGGDRARFAPRDIGTLRCYPLHSQLTPDAIDAAVESVPPTRADKVSRKLIVATNIAETSVTITGVTHVIDTMKVKSRVWNPVNESYSFKEQYISHAVAKQRAGRAGRTREGVAYRTCTEFGFRSALPQHSVPSVLESDMISECMDILSLGKSPINFPYIVAPATETVTKALGILREMDAVNARGTELTARGKALSRLPIDPYLAAALLESPTIGCSDEVLTIVSMIEVSEGGGSLFIQPIGKEEEAKLKRIRNEFCGHSGDHVLLLNVYFAWRTASAPKNAALNIDQWLEEKMLRGSVLRAADMTRRQLLNLLHTSFPEWKCRSLKLGEMSYYPWIILALARGQFMKVARRAPTQNKKGPMVYQTLRYNQRVELLKTTDLGAPSTANEWVIYHECRTGEKKDNILIVSPIVPEMLIKAVPTYFSNVEFFPDGPTKTALVKIIVEMTGEPEDSLRGYPLRSSTTTTTPSS</sequence>
<dbReference type="PANTHER" id="PTHR18934">
    <property type="entry name" value="ATP-DEPENDENT RNA HELICASE"/>
    <property type="match status" value="1"/>
</dbReference>
<dbReference type="InterPro" id="IPR014001">
    <property type="entry name" value="Helicase_ATP-bd"/>
</dbReference>
<keyword evidence="1" id="KW-0547">Nucleotide-binding</keyword>
<dbReference type="GO" id="GO:0016787">
    <property type="term" value="F:hydrolase activity"/>
    <property type="evidence" value="ECO:0007669"/>
    <property type="project" value="UniProtKB-KW"/>
</dbReference>
<dbReference type="Pfam" id="PF00270">
    <property type="entry name" value="DEAD"/>
    <property type="match status" value="1"/>
</dbReference>
<dbReference type="Proteomes" id="UP000293823">
    <property type="component" value="Unassembled WGS sequence"/>
</dbReference>
<dbReference type="InterPro" id="IPR011545">
    <property type="entry name" value="DEAD/DEAH_box_helicase_dom"/>
</dbReference>
<feature type="domain" description="Helicase ATP-binding" evidence="5">
    <location>
        <begin position="38"/>
        <end position="203"/>
    </location>
</feature>
<dbReference type="Pfam" id="PF21010">
    <property type="entry name" value="HA2_C"/>
    <property type="match status" value="1"/>
</dbReference>
<evidence type="ECO:0000259" key="6">
    <source>
        <dbReference type="PROSITE" id="PS51194"/>
    </source>
</evidence>
<dbReference type="SMART" id="SM00490">
    <property type="entry name" value="HELICc"/>
    <property type="match status" value="1"/>
</dbReference>
<keyword evidence="4" id="KW-0067">ATP-binding</keyword>
<evidence type="ECO:0000256" key="4">
    <source>
        <dbReference type="ARBA" id="ARBA00022840"/>
    </source>
</evidence>
<evidence type="ECO:0000313" key="8">
    <source>
        <dbReference type="Proteomes" id="UP000293823"/>
    </source>
</evidence>
<gene>
    <name evidence="7" type="ORF">AA0113_g5334</name>
</gene>
<protein>
    <submittedName>
        <fullName evidence="7">Pre-mRNA-splicing factor ATP-dependent RNA helicase</fullName>
    </submittedName>
</protein>
<dbReference type="InterPro" id="IPR001650">
    <property type="entry name" value="Helicase_C-like"/>
</dbReference>
<dbReference type="OrthoDB" id="3752560at2759"/>
<dbReference type="Gene3D" id="1.20.120.1080">
    <property type="match status" value="1"/>
</dbReference>
<dbReference type="SMART" id="SM00487">
    <property type="entry name" value="DEXDc"/>
    <property type="match status" value="1"/>
</dbReference>
<dbReference type="GO" id="GO:0003723">
    <property type="term" value="F:RNA binding"/>
    <property type="evidence" value="ECO:0007669"/>
    <property type="project" value="TreeGrafter"/>
</dbReference>
<dbReference type="SUPFAM" id="SSF52540">
    <property type="entry name" value="P-loop containing nucleoside triphosphate hydrolases"/>
    <property type="match status" value="1"/>
</dbReference>
<evidence type="ECO:0000256" key="2">
    <source>
        <dbReference type="ARBA" id="ARBA00022801"/>
    </source>
</evidence>